<dbReference type="Pfam" id="PF03193">
    <property type="entry name" value="RsgA_GTPase"/>
    <property type="match status" value="1"/>
</dbReference>
<feature type="binding site" evidence="10">
    <location>
        <position position="287"/>
    </location>
    <ligand>
        <name>Zn(2+)</name>
        <dbReference type="ChEBI" id="CHEBI:29105"/>
    </ligand>
</feature>
<comment type="similarity">
    <text evidence="10">Belongs to the TRAFAC class YlqF/YawG GTPase family. RsgA subfamily.</text>
</comment>
<name>A0ABW1R8G5_9LACO</name>
<reference evidence="14" key="1">
    <citation type="journal article" date="2019" name="Int. J. Syst. Evol. Microbiol.">
        <title>The Global Catalogue of Microorganisms (GCM) 10K type strain sequencing project: providing services to taxonomists for standard genome sequencing and annotation.</title>
        <authorList>
            <consortium name="The Broad Institute Genomics Platform"/>
            <consortium name="The Broad Institute Genome Sequencing Center for Infectious Disease"/>
            <person name="Wu L."/>
            <person name="Ma J."/>
        </authorList>
    </citation>
    <scope>NUCLEOTIDE SEQUENCE [LARGE SCALE GENOMIC DNA]</scope>
    <source>
        <strain evidence="14">CCM 8932</strain>
    </source>
</reference>
<evidence type="ECO:0000256" key="3">
    <source>
        <dbReference type="ARBA" id="ARBA00022723"/>
    </source>
</evidence>
<dbReference type="Gene3D" id="3.40.50.300">
    <property type="entry name" value="P-loop containing nucleotide triphosphate hydrolases"/>
    <property type="match status" value="1"/>
</dbReference>
<dbReference type="InterPro" id="IPR010914">
    <property type="entry name" value="RsgA_GTPase_dom"/>
</dbReference>
<keyword evidence="9 10" id="KW-0342">GTP-binding</keyword>
<dbReference type="PANTHER" id="PTHR32120">
    <property type="entry name" value="SMALL RIBOSOMAL SUBUNIT BIOGENESIS GTPASE RSGA"/>
    <property type="match status" value="1"/>
</dbReference>
<evidence type="ECO:0000313" key="14">
    <source>
        <dbReference type="Proteomes" id="UP001596253"/>
    </source>
</evidence>
<feature type="binding site" evidence="10">
    <location>
        <position position="294"/>
    </location>
    <ligand>
        <name>Zn(2+)</name>
        <dbReference type="ChEBI" id="CHEBI:29105"/>
    </ligand>
</feature>
<keyword evidence="14" id="KW-1185">Reference proteome</keyword>
<dbReference type="PROSITE" id="PS50936">
    <property type="entry name" value="ENGC_GTPASE"/>
    <property type="match status" value="1"/>
</dbReference>
<keyword evidence="7 10" id="KW-0862">Zinc</keyword>
<evidence type="ECO:0000256" key="7">
    <source>
        <dbReference type="ARBA" id="ARBA00022833"/>
    </source>
</evidence>
<evidence type="ECO:0000256" key="2">
    <source>
        <dbReference type="ARBA" id="ARBA00022517"/>
    </source>
</evidence>
<dbReference type="Proteomes" id="UP001596253">
    <property type="component" value="Unassembled WGS sequence"/>
</dbReference>
<feature type="domain" description="CP-type G" evidence="12">
    <location>
        <begin position="111"/>
        <end position="266"/>
    </location>
</feature>
<evidence type="ECO:0000256" key="1">
    <source>
        <dbReference type="ARBA" id="ARBA00022490"/>
    </source>
</evidence>
<comment type="subcellular location">
    <subcellularLocation>
        <location evidence="10">Cytoplasm</location>
    </subcellularLocation>
</comment>
<comment type="caution">
    <text evidence="13">The sequence shown here is derived from an EMBL/GenBank/DDBJ whole genome shotgun (WGS) entry which is preliminary data.</text>
</comment>
<evidence type="ECO:0000256" key="8">
    <source>
        <dbReference type="ARBA" id="ARBA00022884"/>
    </source>
</evidence>
<dbReference type="PANTHER" id="PTHR32120:SF10">
    <property type="entry name" value="SMALL RIBOSOMAL SUBUNIT BIOGENESIS GTPASE RSGA"/>
    <property type="match status" value="1"/>
</dbReference>
<evidence type="ECO:0000313" key="13">
    <source>
        <dbReference type="EMBL" id="MFC6164947.1"/>
    </source>
</evidence>
<evidence type="ECO:0000256" key="4">
    <source>
        <dbReference type="ARBA" id="ARBA00022730"/>
    </source>
</evidence>
<dbReference type="SUPFAM" id="SSF52540">
    <property type="entry name" value="P-loop containing nucleoside triphosphate hydrolases"/>
    <property type="match status" value="1"/>
</dbReference>
<evidence type="ECO:0000259" key="12">
    <source>
        <dbReference type="PROSITE" id="PS51721"/>
    </source>
</evidence>
<dbReference type="HAMAP" id="MF_01820">
    <property type="entry name" value="GTPase_RsgA"/>
    <property type="match status" value="1"/>
</dbReference>
<protein>
    <recommendedName>
        <fullName evidence="10">Small ribosomal subunit biogenesis GTPase RsgA</fullName>
        <ecNumber evidence="10">3.6.1.-</ecNumber>
    </recommendedName>
</protein>
<feature type="binding site" evidence="10">
    <location>
        <begin position="156"/>
        <end position="159"/>
    </location>
    <ligand>
        <name>GTP</name>
        <dbReference type="ChEBI" id="CHEBI:37565"/>
    </ligand>
</feature>
<dbReference type="InterPro" id="IPR004881">
    <property type="entry name" value="Ribosome_biogen_GTPase_RsgA"/>
</dbReference>
<feature type="binding site" evidence="10">
    <location>
        <begin position="208"/>
        <end position="216"/>
    </location>
    <ligand>
        <name>GTP</name>
        <dbReference type="ChEBI" id="CHEBI:37565"/>
    </ligand>
</feature>
<proteinExistence type="inferred from homology"/>
<feature type="binding site" evidence="10">
    <location>
        <position position="292"/>
    </location>
    <ligand>
        <name>Zn(2+)</name>
        <dbReference type="ChEBI" id="CHEBI:29105"/>
    </ligand>
</feature>
<comment type="function">
    <text evidence="10">One of several proteins that assist in the late maturation steps of the functional core of the 30S ribosomal subunit. Helps release RbfA from mature subunits. May play a role in the assembly of ribosomal proteins into the subunit. Circularly permuted GTPase that catalyzes slow GTP hydrolysis, GTPase activity is stimulated by the 30S ribosomal subunit.</text>
</comment>
<evidence type="ECO:0000256" key="9">
    <source>
        <dbReference type="ARBA" id="ARBA00023134"/>
    </source>
</evidence>
<comment type="cofactor">
    <cofactor evidence="10">
        <name>Zn(2+)</name>
        <dbReference type="ChEBI" id="CHEBI:29105"/>
    </cofactor>
    <text evidence="10">Binds 1 zinc ion per subunit.</text>
</comment>
<dbReference type="InterPro" id="IPR027417">
    <property type="entry name" value="P-loop_NTPase"/>
</dbReference>
<dbReference type="EC" id="3.6.1.-" evidence="10"/>
<evidence type="ECO:0000256" key="10">
    <source>
        <dbReference type="HAMAP-Rule" id="MF_01820"/>
    </source>
</evidence>
<sequence>MKGLLKLTIDLKDYGVTPHFETAAKAQPELVLARVTAQHREQYRVVTTQGERTVQVAGKFSHTVEDVTSFPAVGDWVLITPTSTADEQSVIQVVLPRQSVLARATASNGQTGQLIAANLDTIFICMSLNADFNVRRIERYLTMAWDSGAMPVIVLTKADLCDDLPDKLAALAEVSMGVDVITCSSATEAGFAELRTYIDRGKTIAFVGSSGVGKSTLINHLLGKTLLATKTIRADDDKGRHATTARQLLVLPTGGVVIDTPGMRELQLYTGDLSKTFEDITALAQQCKFRNCSHQSEPGCAVQAAIAAGTLDVKRFKSYQKLQAEMAYSGMNARQRENEKINRLFGSKAAMKAATRAFKNK</sequence>
<feature type="domain" description="EngC GTPase" evidence="11">
    <location>
        <begin position="117"/>
        <end position="264"/>
    </location>
</feature>
<dbReference type="PROSITE" id="PS51721">
    <property type="entry name" value="G_CP"/>
    <property type="match status" value="1"/>
</dbReference>
<keyword evidence="6 10" id="KW-0378">Hydrolase</keyword>
<dbReference type="EMBL" id="JBHSSD010000041">
    <property type="protein sequence ID" value="MFC6164947.1"/>
    <property type="molecule type" value="Genomic_DNA"/>
</dbReference>
<organism evidence="13 14">
    <name type="scientific">Lactiplantibacillus dongliensis</name>
    <dbReference type="NCBI Taxonomy" id="2559919"/>
    <lineage>
        <taxon>Bacteria</taxon>
        <taxon>Bacillati</taxon>
        <taxon>Bacillota</taxon>
        <taxon>Bacilli</taxon>
        <taxon>Lactobacillales</taxon>
        <taxon>Lactobacillaceae</taxon>
        <taxon>Lactiplantibacillus</taxon>
    </lineage>
</organism>
<dbReference type="RefSeq" id="WP_137639729.1">
    <property type="nucleotide sequence ID" value="NZ_BJDK01000009.1"/>
</dbReference>
<dbReference type="NCBIfam" id="TIGR00157">
    <property type="entry name" value="ribosome small subunit-dependent GTPase A"/>
    <property type="match status" value="1"/>
</dbReference>
<keyword evidence="4 10" id="KW-0699">rRNA-binding</keyword>
<dbReference type="InterPro" id="IPR030378">
    <property type="entry name" value="G_CP_dom"/>
</dbReference>
<keyword evidence="1 10" id="KW-0963">Cytoplasm</keyword>
<dbReference type="Gene3D" id="1.10.40.50">
    <property type="entry name" value="Probable gtpase engc, domain 3"/>
    <property type="match status" value="1"/>
</dbReference>
<evidence type="ECO:0000256" key="5">
    <source>
        <dbReference type="ARBA" id="ARBA00022741"/>
    </source>
</evidence>
<keyword evidence="2 10" id="KW-0690">Ribosome biogenesis</keyword>
<comment type="subunit">
    <text evidence="10">Monomer. Associates with 30S ribosomal subunit, binds 16S rRNA.</text>
</comment>
<feature type="binding site" evidence="10">
    <location>
        <position position="300"/>
    </location>
    <ligand>
        <name>Zn(2+)</name>
        <dbReference type="ChEBI" id="CHEBI:29105"/>
    </ligand>
</feature>
<dbReference type="CDD" id="cd01854">
    <property type="entry name" value="YjeQ_EngC"/>
    <property type="match status" value="1"/>
</dbReference>
<keyword evidence="5 10" id="KW-0547">Nucleotide-binding</keyword>
<evidence type="ECO:0000256" key="6">
    <source>
        <dbReference type="ARBA" id="ARBA00022801"/>
    </source>
</evidence>
<evidence type="ECO:0000259" key="11">
    <source>
        <dbReference type="PROSITE" id="PS50936"/>
    </source>
</evidence>
<gene>
    <name evidence="10 13" type="primary">rsgA</name>
    <name evidence="13" type="ORF">ACFP3T_09725</name>
</gene>
<keyword evidence="3 10" id="KW-0479">Metal-binding</keyword>
<keyword evidence="8 10" id="KW-0694">RNA-binding</keyword>
<accession>A0ABW1R8G5</accession>